<dbReference type="Gene3D" id="1.10.530.10">
    <property type="match status" value="1"/>
</dbReference>
<protein>
    <recommendedName>
        <fullName evidence="2">N-acetylmuramoyl-L-alanine amidase</fullName>
        <ecNumber evidence="2">3.5.1.28</ecNumber>
    </recommendedName>
</protein>
<keyword evidence="4" id="KW-0961">Cell wall biogenesis/degradation</keyword>
<dbReference type="PANTHER" id="PTHR30417">
    <property type="entry name" value="N-ACETYLMURAMOYL-L-ALANINE AMIDASE AMID"/>
    <property type="match status" value="1"/>
</dbReference>
<dbReference type="EMBL" id="JARULZ010000002">
    <property type="protein sequence ID" value="MEH0638691.1"/>
    <property type="molecule type" value="Genomic_DNA"/>
</dbReference>
<name>A0ABU8AZB3_9ACTN</name>
<sequence>MTTRHARRGHASKRRRTALLAAVAALAVGGGIAVPMSALATGAAPRAATGLQQDFTDAAHAYHVPRQVLLAVAYQESAWETHAGQHSTDGGYGPMHLTDVTPAMMAGGGAGAAGRGDLTKLAADPALHTVQAAAKLTGLPVKKLRTDPSANIRGGAALLASYQKAATGSTSSDPGNWYAAVARYSQSTRRQGAKAFADRVFATVKKGAHRTTADGRRVSLAADADVRPATGQLASQNLEAVAGPATECPTTVACTFLPAAPSNGQVSNRPANGIRIDSIVIHDTEGSYNAAISTFEQAGGTASHYVIRSSDGAVTQMMPTKDLAFHAGNYSTNMHSIGIEHEGYAAHGATWYTESQYEATAELVKYLAARFGIPLDRQHIIGHDNVAGPKSSLVSGMHWDPGPGWDWNRFMSLLGVRTGRHGVGPVGSAVTIAPRFDDNLQTVRICPSDDPTGATTACTKTQQKANFVYLRTKPSGTAPLFGDQAIHTGAAGTDQINDWGSTAVAGQQFVVAGRDGDWTAIWYSDRKVWFYNPDGRNTAPAHGVKVIRAAGTSPVSVYGSSYPDAAEYPPGLSPSTQAPLSMYSVPAGQAYVATTAPSLTDDFSPSSGRVVTGAKSMYTIQYNHRIALVYAADVTAHGRKTLR</sequence>
<dbReference type="CDD" id="cd06583">
    <property type="entry name" value="PGRP"/>
    <property type="match status" value="1"/>
</dbReference>
<dbReference type="Pfam" id="PF01464">
    <property type="entry name" value="SLT"/>
    <property type="match status" value="1"/>
</dbReference>
<evidence type="ECO:0000313" key="6">
    <source>
        <dbReference type="EMBL" id="MEH0638691.1"/>
    </source>
</evidence>
<evidence type="ECO:0000313" key="7">
    <source>
        <dbReference type="Proteomes" id="UP001310290"/>
    </source>
</evidence>
<evidence type="ECO:0000259" key="5">
    <source>
        <dbReference type="SMART" id="SM00644"/>
    </source>
</evidence>
<proteinExistence type="predicted"/>
<dbReference type="Gene3D" id="3.40.80.10">
    <property type="entry name" value="Peptidoglycan recognition protein-like"/>
    <property type="match status" value="1"/>
</dbReference>
<comment type="caution">
    <text evidence="6">The sequence shown here is derived from an EMBL/GenBank/DDBJ whole genome shotgun (WGS) entry which is preliminary data.</text>
</comment>
<dbReference type="SUPFAM" id="SSF53955">
    <property type="entry name" value="Lysozyme-like"/>
    <property type="match status" value="1"/>
</dbReference>
<evidence type="ECO:0000256" key="2">
    <source>
        <dbReference type="ARBA" id="ARBA00011901"/>
    </source>
</evidence>
<dbReference type="InterPro" id="IPR008258">
    <property type="entry name" value="Transglycosylase_SLT_dom_1"/>
</dbReference>
<dbReference type="EC" id="3.5.1.28" evidence="2"/>
<dbReference type="PANTHER" id="PTHR30417:SF1">
    <property type="entry name" value="N-ACETYLMURAMOYL-L-ALANINE AMIDASE AMID"/>
    <property type="match status" value="1"/>
</dbReference>
<dbReference type="InterPro" id="IPR036505">
    <property type="entry name" value="Amidase/PGRP_sf"/>
</dbReference>
<dbReference type="SUPFAM" id="SSF55846">
    <property type="entry name" value="N-acetylmuramoyl-L-alanine amidase-like"/>
    <property type="match status" value="1"/>
</dbReference>
<reference evidence="6" key="1">
    <citation type="submission" date="2023-04" db="EMBL/GenBank/DDBJ databases">
        <title>Genomic diversity of scab-causing Streptomyces spp. in the province of Quebec, Canada.</title>
        <authorList>
            <person name="Biessy A."/>
            <person name="Cadieux M."/>
            <person name="Ciotola M."/>
            <person name="Filion M."/>
        </authorList>
    </citation>
    <scope>NUCLEOTIDE SEQUENCE</scope>
    <source>
        <strain evidence="6">B21-115</strain>
    </source>
</reference>
<keyword evidence="7" id="KW-1185">Reference proteome</keyword>
<evidence type="ECO:0000256" key="4">
    <source>
        <dbReference type="ARBA" id="ARBA00023316"/>
    </source>
</evidence>
<feature type="domain" description="N-acetylmuramoyl-L-alanine amidase" evidence="5">
    <location>
        <begin position="264"/>
        <end position="402"/>
    </location>
</feature>
<dbReference type="InterPro" id="IPR051206">
    <property type="entry name" value="NAMLAA_amidase_2"/>
</dbReference>
<evidence type="ECO:0000256" key="3">
    <source>
        <dbReference type="ARBA" id="ARBA00022801"/>
    </source>
</evidence>
<keyword evidence="3 6" id="KW-0378">Hydrolase</keyword>
<organism evidence="6 7">
    <name type="scientific">Streptomyces bottropensis</name>
    <dbReference type="NCBI Taxonomy" id="42235"/>
    <lineage>
        <taxon>Bacteria</taxon>
        <taxon>Bacillati</taxon>
        <taxon>Actinomycetota</taxon>
        <taxon>Actinomycetes</taxon>
        <taxon>Kitasatosporales</taxon>
        <taxon>Streptomycetaceae</taxon>
        <taxon>Streptomyces</taxon>
    </lineage>
</organism>
<dbReference type="InterPro" id="IPR023346">
    <property type="entry name" value="Lysozyme-like_dom_sf"/>
</dbReference>
<accession>A0ABU8AZB3</accession>
<comment type="catalytic activity">
    <reaction evidence="1">
        <text>Hydrolyzes the link between N-acetylmuramoyl residues and L-amino acid residues in certain cell-wall glycopeptides.</text>
        <dbReference type="EC" id="3.5.1.28"/>
    </reaction>
</comment>
<evidence type="ECO:0000256" key="1">
    <source>
        <dbReference type="ARBA" id="ARBA00001561"/>
    </source>
</evidence>
<dbReference type="RefSeq" id="WP_334661329.1">
    <property type="nucleotide sequence ID" value="NZ_JARULZ010000002.1"/>
</dbReference>
<dbReference type="Pfam" id="PF01510">
    <property type="entry name" value="Amidase_2"/>
    <property type="match status" value="1"/>
</dbReference>
<dbReference type="InterPro" id="IPR002502">
    <property type="entry name" value="Amidase_domain"/>
</dbReference>
<dbReference type="GO" id="GO:0008745">
    <property type="term" value="F:N-acetylmuramoyl-L-alanine amidase activity"/>
    <property type="evidence" value="ECO:0007669"/>
    <property type="project" value="UniProtKB-EC"/>
</dbReference>
<gene>
    <name evidence="6" type="ORF">QBA35_36425</name>
</gene>
<dbReference type="Proteomes" id="UP001310290">
    <property type="component" value="Unassembled WGS sequence"/>
</dbReference>
<dbReference type="SMART" id="SM00644">
    <property type="entry name" value="Ami_2"/>
    <property type="match status" value="1"/>
</dbReference>